<name>A0ABP0TUK9_9BRYO</name>
<dbReference type="PANTHER" id="PTHR37385">
    <property type="entry name" value="PROTEIN LOW PSII ACCUMULATION 2, CHLOROPLASTIC"/>
    <property type="match status" value="1"/>
</dbReference>
<keyword evidence="4" id="KW-1185">Reference proteome</keyword>
<accession>A0ABP0TUK9</accession>
<evidence type="ECO:0000313" key="3">
    <source>
        <dbReference type="EMBL" id="CAK9205442.1"/>
    </source>
</evidence>
<keyword evidence="2" id="KW-0472">Membrane</keyword>
<proteinExistence type="predicted"/>
<evidence type="ECO:0000256" key="1">
    <source>
        <dbReference type="SAM" id="MobiDB-lite"/>
    </source>
</evidence>
<dbReference type="EMBL" id="OZ019907">
    <property type="protein sequence ID" value="CAK9205442.1"/>
    <property type="molecule type" value="Genomic_DNA"/>
</dbReference>
<protein>
    <submittedName>
        <fullName evidence="3">Uncharacterized protein</fullName>
    </submittedName>
</protein>
<sequence length="241" mass="25517">MAMSSTGCCTVFCCSSSSRCLSSSSQVCSGLPSMLGMCTSISVSFRHGGSGGGGESPLLHQRYNVGCSRQISRRFQELRAMGTENKESKAEETRPARAAAPEEESGKAATLVEGSRSSKLGFGADARTDEGKGSKEKKQQQKRKQQSATVRRAAPQQPLLSAPGNPQTQQIETAYALSLGFLGILIFVEGIILAASGFLPEEWDGFLVTNLYPSFTPTVGVFLAAAVAYGLFKTQGGEPKK</sequence>
<dbReference type="Proteomes" id="UP001497512">
    <property type="component" value="Chromosome 15"/>
</dbReference>
<feature type="region of interest" description="Disordered" evidence="1">
    <location>
        <begin position="80"/>
        <end position="166"/>
    </location>
</feature>
<organism evidence="3 4">
    <name type="scientific">Sphagnum troendelagicum</name>
    <dbReference type="NCBI Taxonomy" id="128251"/>
    <lineage>
        <taxon>Eukaryota</taxon>
        <taxon>Viridiplantae</taxon>
        <taxon>Streptophyta</taxon>
        <taxon>Embryophyta</taxon>
        <taxon>Bryophyta</taxon>
        <taxon>Sphagnophytina</taxon>
        <taxon>Sphagnopsida</taxon>
        <taxon>Sphagnales</taxon>
        <taxon>Sphagnaceae</taxon>
        <taxon>Sphagnum</taxon>
    </lineage>
</organism>
<gene>
    <name evidence="3" type="ORF">CSSPTR1EN2_LOCUS7850</name>
</gene>
<evidence type="ECO:0000256" key="2">
    <source>
        <dbReference type="SAM" id="Phobius"/>
    </source>
</evidence>
<feature type="compositionally biased region" description="Basic and acidic residues" evidence="1">
    <location>
        <begin position="126"/>
        <end position="139"/>
    </location>
</feature>
<feature type="compositionally biased region" description="Basic and acidic residues" evidence="1">
    <location>
        <begin position="84"/>
        <end position="95"/>
    </location>
</feature>
<dbReference type="PANTHER" id="PTHR37385:SF2">
    <property type="entry name" value="PROTEIN LPA2"/>
    <property type="match status" value="1"/>
</dbReference>
<dbReference type="InterPro" id="IPR038789">
    <property type="entry name" value="LPA2-like"/>
</dbReference>
<keyword evidence="2" id="KW-0812">Transmembrane</keyword>
<reference evidence="3" key="1">
    <citation type="submission" date="2024-02" db="EMBL/GenBank/DDBJ databases">
        <authorList>
            <consortium name="ELIXIR-Norway"/>
            <consortium name="Elixir Norway"/>
        </authorList>
    </citation>
    <scope>NUCLEOTIDE SEQUENCE</scope>
</reference>
<evidence type="ECO:0000313" key="4">
    <source>
        <dbReference type="Proteomes" id="UP001497512"/>
    </source>
</evidence>
<feature type="transmembrane region" description="Helical" evidence="2">
    <location>
        <begin position="175"/>
        <end position="199"/>
    </location>
</feature>
<feature type="transmembrane region" description="Helical" evidence="2">
    <location>
        <begin position="211"/>
        <end position="232"/>
    </location>
</feature>
<keyword evidence="2" id="KW-1133">Transmembrane helix</keyword>